<evidence type="ECO:0008006" key="3">
    <source>
        <dbReference type="Google" id="ProtNLM"/>
    </source>
</evidence>
<sequence length="251" mass="27909">MTKKDIKGVGYEFVEGGHAHYLDGERLTGITTILGVIAKPALISWAANMAVDYIDEKLPVKRDNNVLSVDADDFKRILEEARKAHTRKKEEAGQKGTDVHAEVELLIKEAIDASRGIVGAYSGTSEQVGHFINWAKDNKVKFLESEAKIYSKSLFLGGICDFVCEIDKEIWIGDIKTGSGIYAEAFYQTAGYQMLFEEMGLYSNIKGHLILNLKKTGEFKEKRSISNDDNKQAFLSALSLYRITAKTNGTL</sequence>
<dbReference type="AlphaFoldDB" id="A0A6M3L9L5"/>
<accession>A0A6M3L9L5</accession>
<dbReference type="EMBL" id="MT142995">
    <property type="protein sequence ID" value="QJA91546.1"/>
    <property type="molecule type" value="Genomic_DNA"/>
</dbReference>
<gene>
    <name evidence="1" type="ORF">MM415A03243_0008</name>
    <name evidence="2" type="ORF">MM415B03341_0005</name>
</gene>
<evidence type="ECO:0000313" key="2">
    <source>
        <dbReference type="EMBL" id="QJA91546.1"/>
    </source>
</evidence>
<proteinExistence type="predicted"/>
<reference evidence="2" key="1">
    <citation type="submission" date="2020-03" db="EMBL/GenBank/DDBJ databases">
        <title>The deep terrestrial virosphere.</title>
        <authorList>
            <person name="Holmfeldt K."/>
            <person name="Nilsson E."/>
            <person name="Simone D."/>
            <person name="Lopez-Fernandez M."/>
            <person name="Wu X."/>
            <person name="de Brujin I."/>
            <person name="Lundin D."/>
            <person name="Andersson A."/>
            <person name="Bertilsson S."/>
            <person name="Dopson M."/>
        </authorList>
    </citation>
    <scope>NUCLEOTIDE SEQUENCE</scope>
    <source>
        <strain evidence="1">MM415A03243</strain>
        <strain evidence="2">MM415B03341</strain>
    </source>
</reference>
<evidence type="ECO:0000313" key="1">
    <source>
        <dbReference type="EMBL" id="QJA71353.1"/>
    </source>
</evidence>
<name>A0A6M3L9L5_9ZZZZ</name>
<dbReference type="InterPro" id="IPR011604">
    <property type="entry name" value="PDDEXK-like_dom_sf"/>
</dbReference>
<protein>
    <recommendedName>
        <fullName evidence="3">PD-(D/E)XK nuclease superfamily protein</fullName>
    </recommendedName>
</protein>
<dbReference type="EMBL" id="MT141866">
    <property type="protein sequence ID" value="QJA71353.1"/>
    <property type="molecule type" value="Genomic_DNA"/>
</dbReference>
<organism evidence="2">
    <name type="scientific">viral metagenome</name>
    <dbReference type="NCBI Taxonomy" id="1070528"/>
    <lineage>
        <taxon>unclassified sequences</taxon>
        <taxon>metagenomes</taxon>
        <taxon>organismal metagenomes</taxon>
    </lineage>
</organism>
<dbReference type="Gene3D" id="3.90.320.10">
    <property type="match status" value="1"/>
</dbReference>